<protein>
    <submittedName>
        <fullName evidence="1">Uncharacterized protein</fullName>
    </submittedName>
</protein>
<organism evidence="1 2">
    <name type="scientific">Bordetella genomosp. 10</name>
    <dbReference type="NCBI Taxonomy" id="1416804"/>
    <lineage>
        <taxon>Bacteria</taxon>
        <taxon>Pseudomonadati</taxon>
        <taxon>Pseudomonadota</taxon>
        <taxon>Betaproteobacteria</taxon>
        <taxon>Burkholderiales</taxon>
        <taxon>Alcaligenaceae</taxon>
        <taxon>Bordetella</taxon>
    </lineage>
</organism>
<evidence type="ECO:0000313" key="2">
    <source>
        <dbReference type="Proteomes" id="UP000216020"/>
    </source>
</evidence>
<evidence type="ECO:0000313" key="1">
    <source>
        <dbReference type="EMBL" id="OZI32166.1"/>
    </source>
</evidence>
<accession>A0A261S4A3</accession>
<proteinExistence type="predicted"/>
<comment type="caution">
    <text evidence="1">The sequence shown here is derived from an EMBL/GenBank/DDBJ whole genome shotgun (WGS) entry which is preliminary data.</text>
</comment>
<keyword evidence="2" id="KW-1185">Reference proteome</keyword>
<dbReference type="AlphaFoldDB" id="A0A261S4A3"/>
<gene>
    <name evidence="1" type="ORF">CAL29_30540</name>
</gene>
<sequence>MVRVIQKQRAVDLRAQYGSGSDMFHGMTTRLQQADVDVKGIRGASSLIAMVIGQVENITTDGSNVYALFRKPGN</sequence>
<name>A0A261S4A3_9BORD</name>
<dbReference type="Proteomes" id="UP000216020">
    <property type="component" value="Unassembled WGS sequence"/>
</dbReference>
<reference evidence="2" key="1">
    <citation type="submission" date="2017-05" db="EMBL/GenBank/DDBJ databases">
        <title>Complete and WGS of Bordetella genogroups.</title>
        <authorList>
            <person name="Spilker T."/>
            <person name="Lipuma J."/>
        </authorList>
    </citation>
    <scope>NUCLEOTIDE SEQUENCE [LARGE SCALE GENOMIC DNA]</scope>
    <source>
        <strain evidence="2">AU16122</strain>
    </source>
</reference>
<dbReference type="EMBL" id="NEVM01000005">
    <property type="protein sequence ID" value="OZI32166.1"/>
    <property type="molecule type" value="Genomic_DNA"/>
</dbReference>